<dbReference type="AlphaFoldDB" id="A0A4Q4Z1N4"/>
<feature type="compositionally biased region" description="Low complexity" evidence="1">
    <location>
        <begin position="34"/>
        <end position="49"/>
    </location>
</feature>
<dbReference type="EMBL" id="SDKM01000090">
    <property type="protein sequence ID" value="RYP80786.1"/>
    <property type="molecule type" value="Genomic_DNA"/>
</dbReference>
<keyword evidence="5" id="KW-1185">Reference proteome</keyword>
<evidence type="ECO:0000256" key="1">
    <source>
        <dbReference type="SAM" id="MobiDB-lite"/>
    </source>
</evidence>
<accession>A0A4Q4Z1N4</accession>
<dbReference type="RefSeq" id="WP_134721142.1">
    <property type="nucleotide sequence ID" value="NZ_SDKM01000090.1"/>
</dbReference>
<dbReference type="InterPro" id="IPR000073">
    <property type="entry name" value="AB_hydrolase_1"/>
</dbReference>
<organism evidence="4 5">
    <name type="scientific">Nocardioides guangzhouensis</name>
    <dbReference type="NCBI Taxonomy" id="2497878"/>
    <lineage>
        <taxon>Bacteria</taxon>
        <taxon>Bacillati</taxon>
        <taxon>Actinomycetota</taxon>
        <taxon>Actinomycetes</taxon>
        <taxon>Propionibacteriales</taxon>
        <taxon>Nocardioidaceae</taxon>
        <taxon>Nocardioides</taxon>
    </lineage>
</organism>
<comment type="caution">
    <text evidence="4">The sequence shown here is derived from an EMBL/GenBank/DDBJ whole genome shotgun (WGS) entry which is preliminary data.</text>
</comment>
<dbReference type="PANTHER" id="PTHR43798">
    <property type="entry name" value="MONOACYLGLYCEROL LIPASE"/>
    <property type="match status" value="1"/>
</dbReference>
<keyword evidence="2" id="KW-0732">Signal</keyword>
<name>A0A4Q4Z1N4_9ACTN</name>
<proteinExistence type="predicted"/>
<dbReference type="InterPro" id="IPR050266">
    <property type="entry name" value="AB_hydrolase_sf"/>
</dbReference>
<dbReference type="GO" id="GO:0016787">
    <property type="term" value="F:hydrolase activity"/>
    <property type="evidence" value="ECO:0007669"/>
    <property type="project" value="UniProtKB-KW"/>
</dbReference>
<dbReference type="Pfam" id="PF00561">
    <property type="entry name" value="Abhydrolase_1"/>
    <property type="match status" value="1"/>
</dbReference>
<sequence>MGRTRASAHLAGAVAIMILGPLGACASDDDSGETSSAGTAPAGAASTDPGADKNEFAGSVAIGGGRQLYLRCLGAGSPTVLFEAGDESDSNSWSQVQNEIATNTRTCAYDRAGTGSSDPATGCRKLTDILDDLEALLGAADVEPPYVLVGESGGGFLMAGFAARRPHDVSGLVLLETPKAITIMPPGLKEEISCANPENVEHRDYYAVEHAAWDNRKRLGDFPVRIVSNDYGTAAPEGDEQTNVKDQRGWLELSPDSKQVVVTSGHEVAYNEYPLAIRLIREVLAEAR</sequence>
<dbReference type="SUPFAM" id="SSF53474">
    <property type="entry name" value="alpha/beta-Hydrolases"/>
    <property type="match status" value="1"/>
</dbReference>
<keyword evidence="4" id="KW-0378">Hydrolase</keyword>
<dbReference type="Gene3D" id="3.40.50.1820">
    <property type="entry name" value="alpha/beta hydrolase"/>
    <property type="match status" value="1"/>
</dbReference>
<feature type="chain" id="PRO_5020736417" evidence="2">
    <location>
        <begin position="27"/>
        <end position="288"/>
    </location>
</feature>
<dbReference type="OrthoDB" id="7185741at2"/>
<feature type="domain" description="AB hydrolase-1" evidence="3">
    <location>
        <begin position="80"/>
        <end position="178"/>
    </location>
</feature>
<evidence type="ECO:0000259" key="3">
    <source>
        <dbReference type="Pfam" id="PF00561"/>
    </source>
</evidence>
<evidence type="ECO:0000313" key="5">
    <source>
        <dbReference type="Proteomes" id="UP000295198"/>
    </source>
</evidence>
<reference evidence="4 5" key="1">
    <citation type="submission" date="2019-01" db="EMBL/GenBank/DDBJ databases">
        <title>Nocardioides guangzhouensis sp. nov., an actinobacterium isolated from soil.</title>
        <authorList>
            <person name="Fu Y."/>
            <person name="Cai Y."/>
            <person name="Lin Z."/>
            <person name="Chen P."/>
        </authorList>
    </citation>
    <scope>NUCLEOTIDE SEQUENCE [LARGE SCALE GENOMIC DNA]</scope>
    <source>
        <strain evidence="4 5">130</strain>
    </source>
</reference>
<protein>
    <submittedName>
        <fullName evidence="4">Alpha/beta hydrolase</fullName>
    </submittedName>
</protein>
<feature type="region of interest" description="Disordered" evidence="1">
    <location>
        <begin position="28"/>
        <end position="53"/>
    </location>
</feature>
<evidence type="ECO:0000313" key="4">
    <source>
        <dbReference type="EMBL" id="RYP80786.1"/>
    </source>
</evidence>
<feature type="signal peptide" evidence="2">
    <location>
        <begin position="1"/>
        <end position="26"/>
    </location>
</feature>
<evidence type="ECO:0000256" key="2">
    <source>
        <dbReference type="SAM" id="SignalP"/>
    </source>
</evidence>
<dbReference type="InterPro" id="IPR029058">
    <property type="entry name" value="AB_hydrolase_fold"/>
</dbReference>
<gene>
    <name evidence="4" type="ORF">EKO23_24410</name>
</gene>
<dbReference type="Proteomes" id="UP000295198">
    <property type="component" value="Unassembled WGS sequence"/>
</dbReference>